<dbReference type="EMBL" id="CP019476">
    <property type="protein sequence ID" value="UQC83646.1"/>
    <property type="molecule type" value="Genomic_DNA"/>
</dbReference>
<protein>
    <submittedName>
        <fullName evidence="1">Uncharacterized protein</fullName>
    </submittedName>
</protein>
<organism evidence="1 2">
    <name type="scientific">Colletotrichum lupini</name>
    <dbReference type="NCBI Taxonomy" id="145971"/>
    <lineage>
        <taxon>Eukaryota</taxon>
        <taxon>Fungi</taxon>
        <taxon>Dikarya</taxon>
        <taxon>Ascomycota</taxon>
        <taxon>Pezizomycotina</taxon>
        <taxon>Sordariomycetes</taxon>
        <taxon>Hypocreomycetidae</taxon>
        <taxon>Glomerellales</taxon>
        <taxon>Glomerellaceae</taxon>
        <taxon>Colletotrichum</taxon>
        <taxon>Colletotrichum acutatum species complex</taxon>
    </lineage>
</organism>
<keyword evidence="2" id="KW-1185">Reference proteome</keyword>
<dbReference type="Proteomes" id="UP000830671">
    <property type="component" value="Chromosome 4"/>
</dbReference>
<evidence type="ECO:0000313" key="2">
    <source>
        <dbReference type="Proteomes" id="UP000830671"/>
    </source>
</evidence>
<dbReference type="KEGG" id="clup:CLUP02_09141"/>
<reference evidence="1" key="1">
    <citation type="journal article" date="2021" name="Mol. Plant Microbe Interact.">
        <title>Complete Genome Sequence of the Plant-Pathogenic Fungus Colletotrichum lupini.</title>
        <authorList>
            <person name="Baroncelli R."/>
            <person name="Pensec F."/>
            <person name="Da Lio D."/>
            <person name="Boufleur T."/>
            <person name="Vicente I."/>
            <person name="Sarrocco S."/>
            <person name="Picot A."/>
            <person name="Baraldi E."/>
            <person name="Sukno S."/>
            <person name="Thon M."/>
            <person name="Le Floch G."/>
        </authorList>
    </citation>
    <scope>NUCLEOTIDE SEQUENCE</scope>
    <source>
        <strain evidence="1">IMI 504893</strain>
    </source>
</reference>
<dbReference type="GeneID" id="73343131"/>
<gene>
    <name evidence="1" type="ORF">CLUP02_09141</name>
</gene>
<proteinExistence type="predicted"/>
<sequence length="39" mass="4446">MQFVDVGTTIGPIKLAKGVYPSRSWLCIAYLHCIDYETR</sequence>
<accession>A0A9Q8WHN3</accession>
<dbReference type="RefSeq" id="XP_049145265.1">
    <property type="nucleotide sequence ID" value="XM_049288121.1"/>
</dbReference>
<name>A0A9Q8WHN3_9PEZI</name>
<dbReference type="AlphaFoldDB" id="A0A9Q8WHN3"/>
<evidence type="ECO:0000313" key="1">
    <source>
        <dbReference type="EMBL" id="UQC83646.1"/>
    </source>
</evidence>